<evidence type="ECO:0000313" key="6">
    <source>
        <dbReference type="Proteomes" id="UP001367508"/>
    </source>
</evidence>
<accession>A0AAN9QAM4</accession>
<comment type="caution">
    <text evidence="5">The sequence shown here is derived from an EMBL/GenBank/DDBJ whole genome shotgun (WGS) entry which is preliminary data.</text>
</comment>
<evidence type="ECO:0000256" key="2">
    <source>
        <dbReference type="ARBA" id="ARBA00023122"/>
    </source>
</evidence>
<dbReference type="PANTHER" id="PTHR13780:SF39">
    <property type="entry name" value="CBS DOMAIN-CONTAINING PROTEIN CBSX5-LIKE"/>
    <property type="match status" value="1"/>
</dbReference>
<dbReference type="Proteomes" id="UP001367508">
    <property type="component" value="Unassembled WGS sequence"/>
</dbReference>
<dbReference type="EMBL" id="JAYMYQ010000005">
    <property type="protein sequence ID" value="KAK7327904.1"/>
    <property type="molecule type" value="Genomic_DNA"/>
</dbReference>
<dbReference type="InterPro" id="IPR050511">
    <property type="entry name" value="AMPK_gamma/SDS23_families"/>
</dbReference>
<dbReference type="PROSITE" id="PS50896">
    <property type="entry name" value="LISH"/>
    <property type="match status" value="1"/>
</dbReference>
<evidence type="ECO:0000256" key="3">
    <source>
        <dbReference type="PROSITE-ProRule" id="PRU00703"/>
    </source>
</evidence>
<dbReference type="GO" id="GO:0005737">
    <property type="term" value="C:cytoplasm"/>
    <property type="evidence" value="ECO:0007669"/>
    <property type="project" value="TreeGrafter"/>
</dbReference>
<sequence length="397" mass="43109">MAARLSGHEVSDLCLGKPPLRSLSATDTVADALSAIKRTGDTYVSIWNCHHSFIRKEDHKDNNYSNCTCIGKICMVHIICFLSKPPNLSSPASALNSPISALLPDYNSSLVRHLQPNASLLEAIDVMHEGVQNLVIPIQNKKCSRDSVLDCLESPNVLHNNSNTYCWLTQEDVIRYLINSIGVFSPTPASSINTLGLIDKQNILAVCYDDPASSALDLLALSLFHQSSVAIVDSQGKFVGEISPCTLNSCDETVVPAMATLSAGDFMAYIDCGGPPEDLVQLVKERLEEQNLTAALELLGEETGLSSWSSFSSTSSSDEDLCSSGKNWKLGGYSARVLRRSEAIVCYPRSSLVAVMIQALAHRVSYVWVVEEDGALTGIVTFDGMLTVFREHLKSMC</sequence>
<keyword evidence="6" id="KW-1185">Reference proteome</keyword>
<dbReference type="InterPro" id="IPR046342">
    <property type="entry name" value="CBS_dom_sf"/>
</dbReference>
<feature type="domain" description="CBS" evidence="4">
    <location>
        <begin position="338"/>
        <end position="395"/>
    </location>
</feature>
<organism evidence="5 6">
    <name type="scientific">Canavalia gladiata</name>
    <name type="common">Sword bean</name>
    <name type="synonym">Dolichos gladiatus</name>
    <dbReference type="NCBI Taxonomy" id="3824"/>
    <lineage>
        <taxon>Eukaryota</taxon>
        <taxon>Viridiplantae</taxon>
        <taxon>Streptophyta</taxon>
        <taxon>Embryophyta</taxon>
        <taxon>Tracheophyta</taxon>
        <taxon>Spermatophyta</taxon>
        <taxon>Magnoliopsida</taxon>
        <taxon>eudicotyledons</taxon>
        <taxon>Gunneridae</taxon>
        <taxon>Pentapetalae</taxon>
        <taxon>rosids</taxon>
        <taxon>fabids</taxon>
        <taxon>Fabales</taxon>
        <taxon>Fabaceae</taxon>
        <taxon>Papilionoideae</taxon>
        <taxon>50 kb inversion clade</taxon>
        <taxon>NPAAA clade</taxon>
        <taxon>indigoferoid/millettioid clade</taxon>
        <taxon>Phaseoleae</taxon>
        <taxon>Canavalia</taxon>
    </lineage>
</organism>
<gene>
    <name evidence="5" type="ORF">VNO77_21997</name>
</gene>
<keyword evidence="2 3" id="KW-0129">CBS domain</keyword>
<dbReference type="AlphaFoldDB" id="A0AAN9QAM4"/>
<dbReference type="GO" id="GO:0005634">
    <property type="term" value="C:nucleus"/>
    <property type="evidence" value="ECO:0007669"/>
    <property type="project" value="TreeGrafter"/>
</dbReference>
<reference evidence="5 6" key="1">
    <citation type="submission" date="2024-01" db="EMBL/GenBank/DDBJ databases">
        <title>The genomes of 5 underutilized Papilionoideae crops provide insights into root nodulation and disease resistanc.</title>
        <authorList>
            <person name="Jiang F."/>
        </authorList>
    </citation>
    <scope>NUCLEOTIDE SEQUENCE [LARGE SCALE GENOMIC DNA]</scope>
    <source>
        <strain evidence="5">LVBAO_FW01</strain>
        <tissue evidence="5">Leaves</tissue>
    </source>
</reference>
<dbReference type="SUPFAM" id="SSF54631">
    <property type="entry name" value="CBS-domain pair"/>
    <property type="match status" value="1"/>
</dbReference>
<dbReference type="PROSITE" id="PS51371">
    <property type="entry name" value="CBS"/>
    <property type="match status" value="1"/>
</dbReference>
<dbReference type="Pfam" id="PF00571">
    <property type="entry name" value="CBS"/>
    <property type="match status" value="1"/>
</dbReference>
<keyword evidence="1" id="KW-0677">Repeat</keyword>
<name>A0AAN9QAM4_CANGL</name>
<evidence type="ECO:0000313" key="5">
    <source>
        <dbReference type="EMBL" id="KAK7327904.1"/>
    </source>
</evidence>
<dbReference type="InterPro" id="IPR006594">
    <property type="entry name" value="LisH"/>
</dbReference>
<dbReference type="InterPro" id="IPR000644">
    <property type="entry name" value="CBS_dom"/>
</dbReference>
<protein>
    <recommendedName>
        <fullName evidence="4">CBS domain-containing protein</fullName>
    </recommendedName>
</protein>
<evidence type="ECO:0000259" key="4">
    <source>
        <dbReference type="PROSITE" id="PS51371"/>
    </source>
</evidence>
<evidence type="ECO:0000256" key="1">
    <source>
        <dbReference type="ARBA" id="ARBA00022737"/>
    </source>
</evidence>
<dbReference type="PANTHER" id="PTHR13780">
    <property type="entry name" value="AMP-ACTIVATED PROTEIN KINASE, GAMMA REGULATORY SUBUNIT"/>
    <property type="match status" value="1"/>
</dbReference>
<proteinExistence type="predicted"/>